<dbReference type="InParanoid" id="A0A409X5U2"/>
<evidence type="ECO:0000313" key="1">
    <source>
        <dbReference type="EMBL" id="PPQ86090.1"/>
    </source>
</evidence>
<name>A0A409X5U2_PSICY</name>
<dbReference type="Proteomes" id="UP000283269">
    <property type="component" value="Unassembled WGS sequence"/>
</dbReference>
<proteinExistence type="predicted"/>
<keyword evidence="2" id="KW-1185">Reference proteome</keyword>
<gene>
    <name evidence="1" type="ORF">CVT25_003155</name>
</gene>
<comment type="caution">
    <text evidence="1">The sequence shown here is derived from an EMBL/GenBank/DDBJ whole genome shotgun (WGS) entry which is preliminary data.</text>
</comment>
<dbReference type="OrthoDB" id="3163510at2759"/>
<evidence type="ECO:0000313" key="2">
    <source>
        <dbReference type="Proteomes" id="UP000283269"/>
    </source>
</evidence>
<reference evidence="1 2" key="1">
    <citation type="journal article" date="2018" name="Evol. Lett.">
        <title>Horizontal gene cluster transfer increased hallucinogenic mushroom diversity.</title>
        <authorList>
            <person name="Reynolds H.T."/>
            <person name="Vijayakumar V."/>
            <person name="Gluck-Thaler E."/>
            <person name="Korotkin H.B."/>
            <person name="Matheny P.B."/>
            <person name="Slot J.C."/>
        </authorList>
    </citation>
    <scope>NUCLEOTIDE SEQUENCE [LARGE SCALE GENOMIC DNA]</scope>
    <source>
        <strain evidence="1 2">2631</strain>
    </source>
</reference>
<dbReference type="EMBL" id="NHYD01002563">
    <property type="protein sequence ID" value="PPQ86090.1"/>
    <property type="molecule type" value="Genomic_DNA"/>
</dbReference>
<accession>A0A409X5U2</accession>
<protein>
    <submittedName>
        <fullName evidence="1">Uncharacterized protein</fullName>
    </submittedName>
</protein>
<organism evidence="1 2">
    <name type="scientific">Psilocybe cyanescens</name>
    <dbReference type="NCBI Taxonomy" id="93625"/>
    <lineage>
        <taxon>Eukaryota</taxon>
        <taxon>Fungi</taxon>
        <taxon>Dikarya</taxon>
        <taxon>Basidiomycota</taxon>
        <taxon>Agaricomycotina</taxon>
        <taxon>Agaricomycetes</taxon>
        <taxon>Agaricomycetidae</taxon>
        <taxon>Agaricales</taxon>
        <taxon>Agaricineae</taxon>
        <taxon>Strophariaceae</taxon>
        <taxon>Psilocybe</taxon>
    </lineage>
</organism>
<dbReference type="AlphaFoldDB" id="A0A409X5U2"/>
<sequence length="226" mass="25956">MSFESFHEIKIDSKLFASAHPLVTSGVKIGIGLFNRDSEVVGPNNKRVKVPEWTLILHSTSYQAPARTVHGIYKAWDPNADAKSIRNGDNWVWTLRDPQQPEYQPDLCDPIGVIHITDISWSHILLQAVIERSFKAEKNGDNPGGVTVWSSSAWTIRVLYYIQERYGDCTGFRLPCSARRLHELVRERIEVLKVTKYRRGEIPVINLVDPEPCYQRRFKNTRATHM</sequence>